<organism evidence="2 3">
    <name type="scientific">Veillonella seminalis ACS-216-V-Col6b</name>
    <dbReference type="NCBI Taxonomy" id="883156"/>
    <lineage>
        <taxon>Bacteria</taxon>
        <taxon>Bacillati</taxon>
        <taxon>Bacillota</taxon>
        <taxon>Negativicutes</taxon>
        <taxon>Veillonellales</taxon>
        <taxon>Veillonellaceae</taxon>
        <taxon>Veillonella</taxon>
    </lineage>
</organism>
<keyword evidence="1" id="KW-0812">Transmembrane</keyword>
<feature type="transmembrane region" description="Helical" evidence="1">
    <location>
        <begin position="45"/>
        <end position="64"/>
    </location>
</feature>
<dbReference type="RefSeq" id="WP_006556108.1">
    <property type="nucleotide sequence ID" value="NZ_JH992937.1"/>
</dbReference>
<dbReference type="Proteomes" id="UP000009891">
    <property type="component" value="Unassembled WGS sequence"/>
</dbReference>
<evidence type="ECO:0000313" key="2">
    <source>
        <dbReference type="EMBL" id="EKU78315.1"/>
    </source>
</evidence>
<keyword evidence="1" id="KW-1133">Transmembrane helix</keyword>
<evidence type="ECO:0000256" key="1">
    <source>
        <dbReference type="SAM" id="Phobius"/>
    </source>
</evidence>
<keyword evidence="1" id="KW-0472">Membrane</keyword>
<accession>K9DLS2</accession>
<keyword evidence="3" id="KW-1185">Reference proteome</keyword>
<dbReference type="HOGENOM" id="CLU_2208914_0_0_9"/>
<comment type="caution">
    <text evidence="2">The sequence shown here is derived from an EMBL/GenBank/DDBJ whole genome shotgun (WGS) entry which is preliminary data.</text>
</comment>
<gene>
    <name evidence="2" type="ORF">HMPREF9282_01221</name>
</gene>
<protein>
    <submittedName>
        <fullName evidence="2">Uncharacterized protein</fullName>
    </submittedName>
</protein>
<evidence type="ECO:0000313" key="3">
    <source>
        <dbReference type="Proteomes" id="UP000009891"/>
    </source>
</evidence>
<name>K9DLS2_9FIRM</name>
<sequence length="107" mass="12213">MKIIKLIERNIKPACITILSISIALLIGTMDGADAGVVEEMPMGIYIGWGIITMVGLHAAYQWNEMENEAAYWRAKAEQIHQHHEAVLTKLYSTKPERKRAYDREKE</sequence>
<dbReference type="AlphaFoldDB" id="K9DLS2"/>
<dbReference type="EMBL" id="AHAF01000008">
    <property type="protein sequence ID" value="EKU78315.1"/>
    <property type="molecule type" value="Genomic_DNA"/>
</dbReference>
<proteinExistence type="predicted"/>
<reference evidence="2 3" key="1">
    <citation type="submission" date="2012-09" db="EMBL/GenBank/DDBJ databases">
        <title>The Genome Sequence of Veillonella ratti ACS-216-V-COL6B.</title>
        <authorList>
            <consortium name="The Broad Institute Genome Sequencing Platform"/>
            <person name="Earl A."/>
            <person name="Ward D."/>
            <person name="Feldgarden M."/>
            <person name="Gevers D."/>
            <person name="Saerens B."/>
            <person name="Vaneechoutte M."/>
            <person name="Walker B."/>
            <person name="Young S.K."/>
            <person name="Zeng Q."/>
            <person name="Gargeya S."/>
            <person name="Fitzgerald M."/>
            <person name="Haas B."/>
            <person name="Abouelleil A."/>
            <person name="Alvarado L."/>
            <person name="Arachchi H.M."/>
            <person name="Berlin A."/>
            <person name="Chapman S.B."/>
            <person name="Goldberg J."/>
            <person name="Griggs A."/>
            <person name="Gujja S."/>
            <person name="Hansen M."/>
            <person name="Howarth C."/>
            <person name="Imamovic A."/>
            <person name="Larimer J."/>
            <person name="McCowen C."/>
            <person name="Montmayeur A."/>
            <person name="Murphy C."/>
            <person name="Neiman D."/>
            <person name="Pearson M."/>
            <person name="Priest M."/>
            <person name="Roberts A."/>
            <person name="Saif S."/>
            <person name="Shea T."/>
            <person name="Sisk P."/>
            <person name="Sykes S."/>
            <person name="Wortman J."/>
            <person name="Nusbaum C."/>
            <person name="Birren B."/>
        </authorList>
    </citation>
    <scope>NUCLEOTIDE SEQUENCE [LARGE SCALE GENOMIC DNA]</scope>
    <source>
        <strain evidence="2 3">ACS-216-V-Col6b</strain>
    </source>
</reference>
<dbReference type="STRING" id="883156.HMPREF9282_01221"/>
<dbReference type="PATRIC" id="fig|883156.3.peg.1190"/>